<accession>A0A8K1GC14</accession>
<organism evidence="1 2">
    <name type="scientific">Zosterops borbonicus</name>
    <dbReference type="NCBI Taxonomy" id="364589"/>
    <lineage>
        <taxon>Eukaryota</taxon>
        <taxon>Metazoa</taxon>
        <taxon>Chordata</taxon>
        <taxon>Craniata</taxon>
        <taxon>Vertebrata</taxon>
        <taxon>Euteleostomi</taxon>
        <taxon>Archelosauria</taxon>
        <taxon>Archosauria</taxon>
        <taxon>Dinosauria</taxon>
        <taxon>Saurischia</taxon>
        <taxon>Theropoda</taxon>
        <taxon>Coelurosauria</taxon>
        <taxon>Aves</taxon>
        <taxon>Neognathae</taxon>
        <taxon>Neoaves</taxon>
        <taxon>Telluraves</taxon>
        <taxon>Australaves</taxon>
        <taxon>Passeriformes</taxon>
        <taxon>Sylvioidea</taxon>
        <taxon>Zosteropidae</taxon>
        <taxon>Zosterops</taxon>
    </lineage>
</organism>
<gene>
    <name evidence="1" type="ORF">HGM15179_012061</name>
</gene>
<dbReference type="AlphaFoldDB" id="A0A8K1GC14"/>
<evidence type="ECO:0000313" key="2">
    <source>
        <dbReference type="Proteomes" id="UP000796761"/>
    </source>
</evidence>
<comment type="caution">
    <text evidence="1">The sequence shown here is derived from an EMBL/GenBank/DDBJ whole genome shotgun (WGS) entry which is preliminary data.</text>
</comment>
<evidence type="ECO:0000313" key="1">
    <source>
        <dbReference type="EMBL" id="TRZ15040.1"/>
    </source>
</evidence>
<sequence>MVKSRTVERDLEIFVDEKLNMSQQCPGSQEDQPCPGVRQAHHHQAREGIVPLCSELGWSHLECRQQFWMIQYKKDIKPLESIQRRDMTMVKTYVGRMKSLGLFSLEETEGRPHCSYNFLVRGRGGSGTDLFSVARSDRLCQGRLRSNIRKMFFTQRVAGHWNRLLREVVTGPSLADFGKCLKNTQEHNVIPGGVLCRTIQELDFENP</sequence>
<reference evidence="1" key="1">
    <citation type="submission" date="2019-04" db="EMBL/GenBank/DDBJ databases">
        <title>Genome assembly of Zosterops borbonicus 15179.</title>
        <authorList>
            <person name="Leroy T."/>
            <person name="Anselmetti Y."/>
            <person name="Tilak M.-K."/>
            <person name="Nabholz B."/>
        </authorList>
    </citation>
    <scope>NUCLEOTIDE SEQUENCE</scope>
    <source>
        <strain evidence="1">HGM_15179</strain>
        <tissue evidence="1">Muscle</tissue>
    </source>
</reference>
<dbReference type="Proteomes" id="UP000796761">
    <property type="component" value="Unassembled WGS sequence"/>
</dbReference>
<keyword evidence="2" id="KW-1185">Reference proteome</keyword>
<dbReference type="EMBL" id="SWJQ01000386">
    <property type="protein sequence ID" value="TRZ15040.1"/>
    <property type="molecule type" value="Genomic_DNA"/>
</dbReference>
<name>A0A8K1GC14_9PASS</name>
<proteinExistence type="predicted"/>
<protein>
    <submittedName>
        <fullName evidence="1">Uncharacterized protein</fullName>
    </submittedName>
</protein>
<dbReference type="OrthoDB" id="10422178at2759"/>